<gene>
    <name evidence="1" type="ORF">F2Q69_00006385</name>
</gene>
<organism evidence="1 2">
    <name type="scientific">Brassica cretica</name>
    <name type="common">Mustard</name>
    <dbReference type="NCBI Taxonomy" id="69181"/>
    <lineage>
        <taxon>Eukaryota</taxon>
        <taxon>Viridiplantae</taxon>
        <taxon>Streptophyta</taxon>
        <taxon>Embryophyta</taxon>
        <taxon>Tracheophyta</taxon>
        <taxon>Spermatophyta</taxon>
        <taxon>Magnoliopsida</taxon>
        <taxon>eudicotyledons</taxon>
        <taxon>Gunneridae</taxon>
        <taxon>Pentapetalae</taxon>
        <taxon>rosids</taxon>
        <taxon>malvids</taxon>
        <taxon>Brassicales</taxon>
        <taxon>Brassicaceae</taxon>
        <taxon>Brassiceae</taxon>
        <taxon>Brassica</taxon>
    </lineage>
</organism>
<reference evidence="1" key="1">
    <citation type="submission" date="2019-12" db="EMBL/GenBank/DDBJ databases">
        <title>Genome sequencing and annotation of Brassica cretica.</title>
        <authorList>
            <person name="Studholme D.J."/>
            <person name="Sarris P."/>
        </authorList>
    </citation>
    <scope>NUCLEOTIDE SEQUENCE</scope>
    <source>
        <strain evidence="1">PFS-109/04</strain>
        <tissue evidence="1">Leaf</tissue>
    </source>
</reference>
<comment type="caution">
    <text evidence="1">The sequence shown here is derived from an EMBL/GenBank/DDBJ whole genome shotgun (WGS) entry which is preliminary data.</text>
</comment>
<protein>
    <submittedName>
        <fullName evidence="1">Uncharacterized protein</fullName>
    </submittedName>
</protein>
<sequence>MQQTMQAREQAAQQAAEQVAHRQERAFALIENMASSSANKNPETDRSMKVNSVDTTKIDELSAQMDQLIIINQNQQYRKLTPEPKTVEKPADSPVVTTAPQDEMKSQAMMMQQLLQGQQIQGKALNQLLLVGLEKVSIDTNYGLSIDTPFNPSMMQLLSCRSMYLPGSFTYGYFDLFTRLN</sequence>
<evidence type="ECO:0000313" key="2">
    <source>
        <dbReference type="Proteomes" id="UP000712600"/>
    </source>
</evidence>
<evidence type="ECO:0000313" key="1">
    <source>
        <dbReference type="EMBL" id="KAF3514357.1"/>
    </source>
</evidence>
<proteinExistence type="predicted"/>
<accession>A0A8S9PN63</accession>
<dbReference type="Proteomes" id="UP000712600">
    <property type="component" value="Unassembled WGS sequence"/>
</dbReference>
<name>A0A8S9PN63_BRACR</name>
<dbReference type="EMBL" id="QGKX02001521">
    <property type="protein sequence ID" value="KAF3514357.1"/>
    <property type="molecule type" value="Genomic_DNA"/>
</dbReference>
<dbReference type="AlphaFoldDB" id="A0A8S9PN63"/>